<dbReference type="Pfam" id="PF26045">
    <property type="entry name" value="OB_2TM_halo"/>
    <property type="match status" value="1"/>
</dbReference>
<dbReference type="AlphaFoldDB" id="A0A5D5AIR6"/>
<organism evidence="2 3">
    <name type="scientific">Natrialba swarupiae</name>
    <dbReference type="NCBI Taxonomy" id="2448032"/>
    <lineage>
        <taxon>Archaea</taxon>
        <taxon>Methanobacteriati</taxon>
        <taxon>Methanobacteriota</taxon>
        <taxon>Stenosarchaea group</taxon>
        <taxon>Halobacteria</taxon>
        <taxon>Halobacteriales</taxon>
        <taxon>Natrialbaceae</taxon>
        <taxon>Natrialba</taxon>
    </lineage>
</organism>
<name>A0A5D5AIR6_9EURY</name>
<sequence>MEPRHRILGIVVLLVVTGGFCVQFAATDVWTPSQSDLAADPVAHDGDQVLVFGTVQSVEPDRDAVVVSDGTLEARVTDVDPKTVSGLEAGGEIQVAGTFHAEPSTIAADEVVVDIEGESDRRYVYGTSILGGLLAVVAFLRTWRIDVRGFRFVPRGER</sequence>
<comment type="caution">
    <text evidence="2">The sequence shown here is derived from an EMBL/GenBank/DDBJ whole genome shotgun (WGS) entry which is preliminary data.</text>
</comment>
<evidence type="ECO:0000313" key="2">
    <source>
        <dbReference type="EMBL" id="TYT60707.1"/>
    </source>
</evidence>
<dbReference type="InterPro" id="IPR058927">
    <property type="entry name" value="OB_2TM"/>
</dbReference>
<keyword evidence="1" id="KW-0472">Membrane</keyword>
<dbReference type="EMBL" id="VTAW01000032">
    <property type="protein sequence ID" value="TYT60707.1"/>
    <property type="molecule type" value="Genomic_DNA"/>
</dbReference>
<feature type="transmembrane region" description="Helical" evidence="1">
    <location>
        <begin position="7"/>
        <end position="26"/>
    </location>
</feature>
<dbReference type="Proteomes" id="UP000324104">
    <property type="component" value="Unassembled WGS sequence"/>
</dbReference>
<reference evidence="2 3" key="1">
    <citation type="submission" date="2019-08" db="EMBL/GenBank/DDBJ databases">
        <title>Archaea genome.</title>
        <authorList>
            <person name="Kajale S."/>
            <person name="Shouche Y."/>
            <person name="Deshpande N."/>
            <person name="Sharma A."/>
        </authorList>
    </citation>
    <scope>NUCLEOTIDE SEQUENCE [LARGE SCALE GENOMIC DNA]</scope>
    <source>
        <strain evidence="2 3">ESP3B_9</strain>
    </source>
</reference>
<keyword evidence="1" id="KW-1133">Transmembrane helix</keyword>
<evidence type="ECO:0000256" key="1">
    <source>
        <dbReference type="SAM" id="Phobius"/>
    </source>
</evidence>
<gene>
    <name evidence="2" type="ORF">FYC77_17510</name>
</gene>
<evidence type="ECO:0000313" key="3">
    <source>
        <dbReference type="Proteomes" id="UP000324104"/>
    </source>
</evidence>
<feature type="transmembrane region" description="Helical" evidence="1">
    <location>
        <begin position="123"/>
        <end position="143"/>
    </location>
</feature>
<accession>A0A5D5AIR6</accession>
<protein>
    <submittedName>
        <fullName evidence="2">Uncharacterized protein</fullName>
    </submittedName>
</protein>
<keyword evidence="3" id="KW-1185">Reference proteome</keyword>
<proteinExistence type="predicted"/>
<keyword evidence="1" id="KW-0812">Transmembrane</keyword>